<gene>
    <name evidence="2" type="ORF">A7U60_g978</name>
</gene>
<feature type="region of interest" description="Disordered" evidence="1">
    <location>
        <begin position="488"/>
        <end position="546"/>
    </location>
</feature>
<evidence type="ECO:0000256" key="1">
    <source>
        <dbReference type="SAM" id="MobiDB-lite"/>
    </source>
</evidence>
<dbReference type="Proteomes" id="UP000757232">
    <property type="component" value="Unassembled WGS sequence"/>
</dbReference>
<dbReference type="EMBL" id="LNZH02000066">
    <property type="protein sequence ID" value="OCB91750.1"/>
    <property type="molecule type" value="Genomic_DNA"/>
</dbReference>
<sequence length="622" mass="70879">MFLARCFRQGRGVILSSGSATFRRFASSSDRNLSLLPQIVVGRASYYIEHWAPHAILGYFKSTVLRDGVPKPVRLKTGEALLNMLFRKRFFDEAFQILDVMRGLRKEFSAPIRAKLLTVNFIHSGVRTGTYFHNLESLLRNPDFSGREDVDRHFLDVLHLLVYPGSPMDRLEKVVKLYLDVRGKDYRLDSSAIAVMIACHLARGNEADAERWLDYHSKRPSPSRSEVDPTFCLPYIAYAQKRLVASPDKDPQEVYGPILNRMSQDQAWPDSVFVNILITAELEHNNFHRVLGLYEMLRAHASRGVYPDETTYSRLFTAAAAVISAPGISESSKQRRAVFPKSRRLLFREMAEMQLHLKHGHFTPLAPIISGVSLEAALQMFITCKDYAAAIVVLKVFELLHMPLEQRAMNIVITSIVSRCRKEIGSNSEDAAQKPSWADIFLDLRGIPRRRIKHVSDWDMRRRVISIARRTLAIAEARATEILDEGGENDSKVLNKSQNNLKSGSSHQAESRANISEDREEADDESLDDLFDEESSSSTVRGQKKERMRERRFQVIDVLLSRALETSIVLQYRHAPERPALEALRNAFKAMLPDEKEATRKALARKFYDADDLPLNILHIFV</sequence>
<comment type="caution">
    <text evidence="2">The sequence shown here is derived from an EMBL/GenBank/DDBJ whole genome shotgun (WGS) entry which is preliminary data.</text>
</comment>
<accession>A0A9Q5I4X1</accession>
<organism evidence="2 3">
    <name type="scientific">Sanghuangporus baumii</name>
    <name type="common">Phellinus baumii</name>
    <dbReference type="NCBI Taxonomy" id="108892"/>
    <lineage>
        <taxon>Eukaryota</taxon>
        <taxon>Fungi</taxon>
        <taxon>Dikarya</taxon>
        <taxon>Basidiomycota</taxon>
        <taxon>Agaricomycotina</taxon>
        <taxon>Agaricomycetes</taxon>
        <taxon>Hymenochaetales</taxon>
        <taxon>Hymenochaetaceae</taxon>
        <taxon>Sanghuangporus</taxon>
    </lineage>
</organism>
<feature type="compositionally biased region" description="Polar residues" evidence="1">
    <location>
        <begin position="492"/>
        <end position="514"/>
    </location>
</feature>
<dbReference type="Gene3D" id="1.25.40.10">
    <property type="entry name" value="Tetratricopeptide repeat domain"/>
    <property type="match status" value="1"/>
</dbReference>
<protein>
    <submittedName>
        <fullName evidence="2">Uncharacterized protein</fullName>
    </submittedName>
</protein>
<evidence type="ECO:0000313" key="2">
    <source>
        <dbReference type="EMBL" id="OCB91750.1"/>
    </source>
</evidence>
<dbReference type="AlphaFoldDB" id="A0A9Q5I4X1"/>
<proteinExistence type="predicted"/>
<reference evidence="2" key="1">
    <citation type="submission" date="2016-06" db="EMBL/GenBank/DDBJ databases">
        <title>Draft Genome sequence of the fungus Inonotus baumii.</title>
        <authorList>
            <person name="Zhu H."/>
            <person name="Lin W."/>
        </authorList>
    </citation>
    <scope>NUCLEOTIDE SEQUENCE</scope>
    <source>
        <strain evidence="2">821</strain>
    </source>
</reference>
<keyword evidence="3" id="KW-1185">Reference proteome</keyword>
<feature type="compositionally biased region" description="Acidic residues" evidence="1">
    <location>
        <begin position="518"/>
        <end position="535"/>
    </location>
</feature>
<evidence type="ECO:0000313" key="3">
    <source>
        <dbReference type="Proteomes" id="UP000757232"/>
    </source>
</evidence>
<dbReference type="InterPro" id="IPR011990">
    <property type="entry name" value="TPR-like_helical_dom_sf"/>
</dbReference>
<dbReference type="OrthoDB" id="185373at2759"/>
<name>A0A9Q5I4X1_SANBA</name>